<proteinExistence type="predicted"/>
<dbReference type="Proteomes" id="UP001597493">
    <property type="component" value="Unassembled WGS sequence"/>
</dbReference>
<keyword evidence="3" id="KW-1185">Reference proteome</keyword>
<comment type="caution">
    <text evidence="2">The sequence shown here is derived from an EMBL/GenBank/DDBJ whole genome shotgun (WGS) entry which is preliminary data.</text>
</comment>
<keyword evidence="1" id="KW-0812">Transmembrane</keyword>
<accession>A0ABW5R2R3</accession>
<dbReference type="EMBL" id="JBHUMY010000038">
    <property type="protein sequence ID" value="MFD2663024.1"/>
    <property type="molecule type" value="Genomic_DNA"/>
</dbReference>
<dbReference type="RefSeq" id="WP_379278292.1">
    <property type="nucleotide sequence ID" value="NZ_JBHUGT010000045.1"/>
</dbReference>
<dbReference type="PROSITE" id="PS51257">
    <property type="entry name" value="PROKAR_LIPOPROTEIN"/>
    <property type="match status" value="1"/>
</dbReference>
<sequence length="181" mass="20226">MTQVQKKNKNVLGLVNAVITGCLVVVVIALVILYQNTKEQVTLMAQTVSSVTETNRQNTNTIAYLENSLGYVQFARSTEGGDVTQQLIVEKFTVTSLDPLKFTIDVINQPTNALKYEGNGIFSMEDRDVKAMASGIIEQVKERYDSWSNLKKWDDNTEVTLTIQNYEIGTYKAGKFTLKGE</sequence>
<keyword evidence="1" id="KW-1133">Transmembrane helix</keyword>
<evidence type="ECO:0000313" key="2">
    <source>
        <dbReference type="EMBL" id="MFD2663024.1"/>
    </source>
</evidence>
<evidence type="ECO:0000313" key="3">
    <source>
        <dbReference type="Proteomes" id="UP001597493"/>
    </source>
</evidence>
<organism evidence="2 3">
    <name type="scientific">Paenibacillus thailandensis</name>
    <dbReference type="NCBI Taxonomy" id="393250"/>
    <lineage>
        <taxon>Bacteria</taxon>
        <taxon>Bacillati</taxon>
        <taxon>Bacillota</taxon>
        <taxon>Bacilli</taxon>
        <taxon>Bacillales</taxon>
        <taxon>Paenibacillaceae</taxon>
        <taxon>Paenibacillus</taxon>
    </lineage>
</organism>
<reference evidence="3" key="1">
    <citation type="journal article" date="2019" name="Int. J. Syst. Evol. Microbiol.">
        <title>The Global Catalogue of Microorganisms (GCM) 10K type strain sequencing project: providing services to taxonomists for standard genome sequencing and annotation.</title>
        <authorList>
            <consortium name="The Broad Institute Genomics Platform"/>
            <consortium name="The Broad Institute Genome Sequencing Center for Infectious Disease"/>
            <person name="Wu L."/>
            <person name="Ma J."/>
        </authorList>
    </citation>
    <scope>NUCLEOTIDE SEQUENCE [LARGE SCALE GENOMIC DNA]</scope>
    <source>
        <strain evidence="3">TISTR 1827</strain>
    </source>
</reference>
<name>A0ABW5R2R3_9BACL</name>
<protein>
    <recommendedName>
        <fullName evidence="4">DUF5590 domain-containing protein</fullName>
    </recommendedName>
</protein>
<feature type="transmembrane region" description="Helical" evidence="1">
    <location>
        <begin position="12"/>
        <end position="34"/>
    </location>
</feature>
<evidence type="ECO:0000256" key="1">
    <source>
        <dbReference type="SAM" id="Phobius"/>
    </source>
</evidence>
<evidence type="ECO:0008006" key="4">
    <source>
        <dbReference type="Google" id="ProtNLM"/>
    </source>
</evidence>
<gene>
    <name evidence="2" type="ORF">ACFSW5_22460</name>
</gene>
<keyword evidence="1" id="KW-0472">Membrane</keyword>